<reference evidence="2 3" key="1">
    <citation type="submission" date="2018-06" db="EMBL/GenBank/DDBJ databases">
        <title>Genomic Encyclopedia of Archaeal and Bacterial Type Strains, Phase II (KMG-II): from individual species to whole genera.</title>
        <authorList>
            <person name="Goeker M."/>
        </authorList>
    </citation>
    <scope>NUCLEOTIDE SEQUENCE [LARGE SCALE GENOMIC DNA]</scope>
    <source>
        <strain evidence="2 3">DSM 27372</strain>
    </source>
</reference>
<evidence type="ECO:0000313" key="2">
    <source>
        <dbReference type="EMBL" id="PYF74019.1"/>
    </source>
</evidence>
<accession>A0A318UR30</accession>
<evidence type="ECO:0000313" key="3">
    <source>
        <dbReference type="Proteomes" id="UP000248198"/>
    </source>
</evidence>
<dbReference type="SMART" id="SM00100">
    <property type="entry name" value="cNMP"/>
    <property type="match status" value="1"/>
</dbReference>
<dbReference type="Pfam" id="PF00027">
    <property type="entry name" value="cNMP_binding"/>
    <property type="match status" value="1"/>
</dbReference>
<dbReference type="InterPro" id="IPR000595">
    <property type="entry name" value="cNMP-bd_dom"/>
</dbReference>
<dbReference type="CDD" id="cd00038">
    <property type="entry name" value="CAP_ED"/>
    <property type="match status" value="1"/>
</dbReference>
<organism evidence="2 3">
    <name type="scientific">Pedobacter nutrimenti</name>
    <dbReference type="NCBI Taxonomy" id="1241337"/>
    <lineage>
        <taxon>Bacteria</taxon>
        <taxon>Pseudomonadati</taxon>
        <taxon>Bacteroidota</taxon>
        <taxon>Sphingobacteriia</taxon>
        <taxon>Sphingobacteriales</taxon>
        <taxon>Sphingobacteriaceae</taxon>
        <taxon>Pedobacter</taxon>
    </lineage>
</organism>
<dbReference type="InterPro" id="IPR018490">
    <property type="entry name" value="cNMP-bd_dom_sf"/>
</dbReference>
<sequence length="196" mass="23140">MQLPDPTLILKNVSRHIQLNLNEQEYFLSLLQTRELPRKSYLLRQGEICRSENFVLKGCLRAYTTDEDGTEHIVMFGPQDWWISDLASFLSQRPATYTIDALEDTTLLQISKTDLEKLYGKIPKFERFFRLLLQNAFVAQQDRIQQNLSFTAELRYLDFIKKYPRLEQLVSQKQIASYLGITPVFLSMIRRKLSRR</sequence>
<dbReference type="InterPro" id="IPR014710">
    <property type="entry name" value="RmlC-like_jellyroll"/>
</dbReference>
<dbReference type="Gene3D" id="2.60.120.10">
    <property type="entry name" value="Jelly Rolls"/>
    <property type="match status" value="1"/>
</dbReference>
<dbReference type="Proteomes" id="UP000248198">
    <property type="component" value="Unassembled WGS sequence"/>
</dbReference>
<comment type="caution">
    <text evidence="2">The sequence shown here is derived from an EMBL/GenBank/DDBJ whole genome shotgun (WGS) entry which is preliminary data.</text>
</comment>
<feature type="domain" description="Cyclic nucleotide-binding" evidence="1">
    <location>
        <begin position="19"/>
        <end position="121"/>
    </location>
</feature>
<dbReference type="EMBL" id="QKLU01000004">
    <property type="protein sequence ID" value="PYF74019.1"/>
    <property type="molecule type" value="Genomic_DNA"/>
</dbReference>
<gene>
    <name evidence="2" type="ORF">B0O44_104189</name>
</gene>
<keyword evidence="3" id="KW-1185">Reference proteome</keyword>
<name>A0A318UR30_9SPHI</name>
<dbReference type="RefSeq" id="WP_110830872.1">
    <property type="nucleotide sequence ID" value="NZ_QKLU01000004.1"/>
</dbReference>
<dbReference type="AlphaFoldDB" id="A0A318UR30"/>
<dbReference type="PROSITE" id="PS50042">
    <property type="entry name" value="CNMP_BINDING_3"/>
    <property type="match status" value="1"/>
</dbReference>
<evidence type="ECO:0000259" key="1">
    <source>
        <dbReference type="PROSITE" id="PS50042"/>
    </source>
</evidence>
<dbReference type="SUPFAM" id="SSF51206">
    <property type="entry name" value="cAMP-binding domain-like"/>
    <property type="match status" value="1"/>
</dbReference>
<protein>
    <submittedName>
        <fullName evidence="2">CRP-like cAMP-binding protein</fullName>
    </submittedName>
</protein>
<proteinExistence type="predicted"/>
<dbReference type="OrthoDB" id="9152304at2"/>